<name>A0A9W8HV45_9FUNG</name>
<organism evidence="1 2">
    <name type="scientific">Coemansia guatemalensis</name>
    <dbReference type="NCBI Taxonomy" id="2761395"/>
    <lineage>
        <taxon>Eukaryota</taxon>
        <taxon>Fungi</taxon>
        <taxon>Fungi incertae sedis</taxon>
        <taxon>Zoopagomycota</taxon>
        <taxon>Kickxellomycotina</taxon>
        <taxon>Kickxellomycetes</taxon>
        <taxon>Kickxellales</taxon>
        <taxon>Kickxellaceae</taxon>
        <taxon>Coemansia</taxon>
    </lineage>
</organism>
<gene>
    <name evidence="1" type="ORF">H4R20_006815</name>
</gene>
<dbReference type="Proteomes" id="UP001140094">
    <property type="component" value="Unassembled WGS sequence"/>
</dbReference>
<dbReference type="OrthoDB" id="379794at2759"/>
<proteinExistence type="predicted"/>
<reference evidence="1" key="1">
    <citation type="submission" date="2022-07" db="EMBL/GenBank/DDBJ databases">
        <title>Phylogenomic reconstructions and comparative analyses of Kickxellomycotina fungi.</title>
        <authorList>
            <person name="Reynolds N.K."/>
            <person name="Stajich J.E."/>
            <person name="Barry K."/>
            <person name="Grigoriev I.V."/>
            <person name="Crous P."/>
            <person name="Smith M.E."/>
        </authorList>
    </citation>
    <scope>NUCLEOTIDE SEQUENCE</scope>
    <source>
        <strain evidence="1">NRRL 1565</strain>
    </source>
</reference>
<evidence type="ECO:0000313" key="1">
    <source>
        <dbReference type="EMBL" id="KAJ2791824.1"/>
    </source>
</evidence>
<dbReference type="AlphaFoldDB" id="A0A9W8HV45"/>
<feature type="non-terminal residue" evidence="1">
    <location>
        <position position="281"/>
    </location>
</feature>
<dbReference type="EMBL" id="JANBUO010003252">
    <property type="protein sequence ID" value="KAJ2791824.1"/>
    <property type="molecule type" value="Genomic_DNA"/>
</dbReference>
<sequence length="281" mass="29587">MVALADLCVFVRNAAAMDQANQAKLNSAGVIDDIICTIKSAAQYDVTYAEAADCAALAGQSLSNIVTGNEALRYMLVEKELCSNSNLPSETVYWHLLASTSNKAVIAGLVLILNSLKGDPGLAKIFCSSQAGQALAAVIGERFGESEDDEAEEKTLLYTILSILIESGCLELVLTDELEPKVCGFLDALAAYCNNNADPAVYNRVATSDLLQTIHAILTSCSAALSRIFQGSSEAEPIGSDDSVDMQSIMTVHHALGSTISIIGSITTDMAPTLVDRVSKG</sequence>
<comment type="caution">
    <text evidence="1">The sequence shown here is derived from an EMBL/GenBank/DDBJ whole genome shotgun (WGS) entry which is preliminary data.</text>
</comment>
<accession>A0A9W8HV45</accession>
<evidence type="ECO:0000313" key="2">
    <source>
        <dbReference type="Proteomes" id="UP001140094"/>
    </source>
</evidence>
<protein>
    <submittedName>
        <fullName evidence="1">Uncharacterized protein</fullName>
    </submittedName>
</protein>
<keyword evidence="2" id="KW-1185">Reference proteome</keyword>